<feature type="domain" description="EGF-like" evidence="5">
    <location>
        <begin position="410"/>
        <end position="453"/>
    </location>
</feature>
<feature type="coiled-coil region" evidence="4">
    <location>
        <begin position="755"/>
        <end position="782"/>
    </location>
</feature>
<dbReference type="InterPro" id="IPR036322">
    <property type="entry name" value="WD40_repeat_dom_sf"/>
</dbReference>
<dbReference type="SUPFAM" id="SSF57184">
    <property type="entry name" value="Growth factor receptor domain"/>
    <property type="match status" value="3"/>
</dbReference>
<feature type="repeat" description="TPR" evidence="3">
    <location>
        <begin position="1015"/>
        <end position="1048"/>
    </location>
</feature>
<dbReference type="SUPFAM" id="SSF50978">
    <property type="entry name" value="WD40 repeat-like"/>
    <property type="match status" value="1"/>
</dbReference>
<dbReference type="Gene3D" id="2.10.220.10">
    <property type="entry name" value="Hormone Receptor, Insulin-like Growth Factor Receptor 1, Chain A, domain 2"/>
    <property type="match status" value="1"/>
</dbReference>
<evidence type="ECO:0000256" key="2">
    <source>
        <dbReference type="ARBA" id="ARBA00022803"/>
    </source>
</evidence>
<evidence type="ECO:0000259" key="5">
    <source>
        <dbReference type="SMART" id="SM00181"/>
    </source>
</evidence>
<evidence type="ECO:0000313" key="7">
    <source>
        <dbReference type="Proteomes" id="UP000054937"/>
    </source>
</evidence>
<dbReference type="SMART" id="SM00181">
    <property type="entry name" value="EGF"/>
    <property type="match status" value="4"/>
</dbReference>
<organism evidence="6 7">
    <name type="scientific">Pseudocohnilembus persalinus</name>
    <name type="common">Ciliate</name>
    <dbReference type="NCBI Taxonomy" id="266149"/>
    <lineage>
        <taxon>Eukaryota</taxon>
        <taxon>Sar</taxon>
        <taxon>Alveolata</taxon>
        <taxon>Ciliophora</taxon>
        <taxon>Intramacronucleata</taxon>
        <taxon>Oligohymenophorea</taxon>
        <taxon>Scuticociliatia</taxon>
        <taxon>Philasterida</taxon>
        <taxon>Pseudocohnilembidae</taxon>
        <taxon>Pseudocohnilembus</taxon>
    </lineage>
</organism>
<feature type="coiled-coil region" evidence="4">
    <location>
        <begin position="686"/>
        <end position="726"/>
    </location>
</feature>
<feature type="domain" description="EGF-like" evidence="5">
    <location>
        <begin position="504"/>
        <end position="546"/>
    </location>
</feature>
<feature type="domain" description="EGF-like" evidence="5">
    <location>
        <begin position="554"/>
        <end position="595"/>
    </location>
</feature>
<keyword evidence="4" id="KW-0175">Coiled coil</keyword>
<reference evidence="6 7" key="1">
    <citation type="journal article" date="2015" name="Sci. Rep.">
        <title>Genome of the facultative scuticociliatosis pathogen Pseudocohnilembus persalinus provides insight into its virulence through horizontal gene transfer.</title>
        <authorList>
            <person name="Xiong J."/>
            <person name="Wang G."/>
            <person name="Cheng J."/>
            <person name="Tian M."/>
            <person name="Pan X."/>
            <person name="Warren A."/>
            <person name="Jiang C."/>
            <person name="Yuan D."/>
            <person name="Miao W."/>
        </authorList>
    </citation>
    <scope>NUCLEOTIDE SEQUENCE [LARGE SCALE GENOMIC DNA]</scope>
    <source>
        <strain evidence="6">36N120E</strain>
    </source>
</reference>
<evidence type="ECO:0000313" key="6">
    <source>
        <dbReference type="EMBL" id="KRX10106.1"/>
    </source>
</evidence>
<dbReference type="InterPro" id="IPR019734">
    <property type="entry name" value="TPR_rpt"/>
</dbReference>
<dbReference type="InterPro" id="IPR000742">
    <property type="entry name" value="EGF"/>
</dbReference>
<dbReference type="PROSITE" id="PS50293">
    <property type="entry name" value="TPR_REGION"/>
    <property type="match status" value="3"/>
</dbReference>
<dbReference type="InterPro" id="IPR050498">
    <property type="entry name" value="Ycf3"/>
</dbReference>
<dbReference type="PANTHER" id="PTHR44858">
    <property type="entry name" value="TETRATRICOPEPTIDE REPEAT PROTEIN 6"/>
    <property type="match status" value="1"/>
</dbReference>
<dbReference type="OMA" id="YENCEIC"/>
<keyword evidence="2 3" id="KW-0802">TPR repeat</keyword>
<comment type="caution">
    <text evidence="6">The sequence shown here is derived from an EMBL/GenBank/DDBJ whole genome shotgun (WGS) entry which is preliminary data.</text>
</comment>
<dbReference type="Gene3D" id="1.25.40.10">
    <property type="entry name" value="Tetratricopeptide repeat domain"/>
    <property type="match status" value="2"/>
</dbReference>
<protein>
    <submittedName>
        <fullName evidence="6">WD40-repeat-containing domain</fullName>
    </submittedName>
</protein>
<proteinExistence type="predicted"/>
<name>A0A0V0R6X9_PSEPJ</name>
<dbReference type="Proteomes" id="UP000054937">
    <property type="component" value="Unassembled WGS sequence"/>
</dbReference>
<feature type="repeat" description="TPR" evidence="3">
    <location>
        <begin position="878"/>
        <end position="911"/>
    </location>
</feature>
<dbReference type="PROSITE" id="PS50005">
    <property type="entry name" value="TPR"/>
    <property type="match status" value="4"/>
</dbReference>
<dbReference type="Gene3D" id="2.130.10.10">
    <property type="entry name" value="YVTN repeat-like/Quinoprotein amine dehydrogenase"/>
    <property type="match status" value="1"/>
</dbReference>
<dbReference type="SMART" id="SM00028">
    <property type="entry name" value="TPR"/>
    <property type="match status" value="7"/>
</dbReference>
<dbReference type="OrthoDB" id="304080at2759"/>
<feature type="repeat" description="TPR" evidence="3">
    <location>
        <begin position="844"/>
        <end position="877"/>
    </location>
</feature>
<dbReference type="PANTHER" id="PTHR44858:SF1">
    <property type="entry name" value="UDP-N-ACETYLGLUCOSAMINE--PEPTIDE N-ACETYLGLUCOSAMINYLTRANSFERASE SPINDLY-RELATED"/>
    <property type="match status" value="1"/>
</dbReference>
<dbReference type="Pfam" id="PF00515">
    <property type="entry name" value="TPR_1"/>
    <property type="match status" value="2"/>
</dbReference>
<feature type="repeat" description="TPR" evidence="3">
    <location>
        <begin position="810"/>
        <end position="843"/>
    </location>
</feature>
<dbReference type="EMBL" id="LDAU01000040">
    <property type="protein sequence ID" value="KRX10106.1"/>
    <property type="molecule type" value="Genomic_DNA"/>
</dbReference>
<evidence type="ECO:0000256" key="3">
    <source>
        <dbReference type="PROSITE-ProRule" id="PRU00339"/>
    </source>
</evidence>
<evidence type="ECO:0000256" key="1">
    <source>
        <dbReference type="ARBA" id="ARBA00022737"/>
    </source>
</evidence>
<feature type="domain" description="EGF-like" evidence="5">
    <location>
        <begin position="347"/>
        <end position="384"/>
    </location>
</feature>
<keyword evidence="1" id="KW-0677">Repeat</keyword>
<dbReference type="AlphaFoldDB" id="A0A0V0R6X9"/>
<evidence type="ECO:0000256" key="4">
    <source>
        <dbReference type="SAM" id="Coils"/>
    </source>
</evidence>
<accession>A0A0V0R6X9</accession>
<keyword evidence="7" id="KW-1185">Reference proteome</keyword>
<dbReference type="InterPro" id="IPR009030">
    <property type="entry name" value="Growth_fac_rcpt_cys_sf"/>
</dbReference>
<dbReference type="SUPFAM" id="SSF48452">
    <property type="entry name" value="TPR-like"/>
    <property type="match status" value="2"/>
</dbReference>
<dbReference type="Pfam" id="PF13181">
    <property type="entry name" value="TPR_8"/>
    <property type="match status" value="3"/>
</dbReference>
<dbReference type="InterPro" id="IPR011990">
    <property type="entry name" value="TPR-like_helical_dom_sf"/>
</dbReference>
<dbReference type="SMART" id="SM00261">
    <property type="entry name" value="FU"/>
    <property type="match status" value="4"/>
</dbReference>
<dbReference type="InterPro" id="IPR015943">
    <property type="entry name" value="WD40/YVTN_repeat-like_dom_sf"/>
</dbReference>
<gene>
    <name evidence="6" type="ORF">PPERSA_08509</name>
</gene>
<sequence length="1074" mass="125333">MTIRPYVYHLMCAWSQNQHLAFISNGILSVYKFKHNQLNFVCNLPGINLENYIVWKYKNEEFILYVLQKQEIEYVIHEIQINQDNCQEKELNTYVTSTDYNNQNQIAFDMTLYQGQLFYSYFNNQNQIVIGSDLNDQYQLIIESYGVNYSWLKLSNCLKFILAGSENLIQLFSMEGDQYIQIFQEQIPDIKSVDFSYDNQLFGVTSKQGNLTIFQIENQESIKPVFNNTNTQILLEYQSGFQFSQNMKFYAFSGHKQLQINSTVYNYASPCHLCYEPCYFCQQIQESQTTSFRQLQQGNCISCSDINKIAPYCNTCKEGFYKQIQQKRQLQFEEQNKCAKCEIQCLTCESNSKNCLVCSDLNKSIPDCTYCKENYKVNSYGICECQNNECCLNGQYFEQSIGKCSQCQFPCKNCDDKKSCITCAIKAGPGLIQAPNCECKDGYFYNNEKNICQKCQPQCSKCNREQDCLECVNKNFSPFLCIKDNGFYDQNTDQYYKCYENCEICEEYSSNCVKCREDEHIPLNSEPECKCEDGYHDENRTIRKCIPCNSTCKICKSQDICLECKENLNRKLNPTKGKCECKWGFKEQPGYDNCIKCYTYGNECLSYCPENTVQNEQNRTCDIKIFKIQDNTQVILISLSFVAISMLASFYFLKKYLNHLIYTGEHAQHPQQGQNQDQQEESSLINNQAQNNNNKSEKQYKSSQNQINQQNQVKNLTQQLSQIKEEEELREYVDDYQNIQSNKIINLQKNKNSTNKEMNGQHVETEEERQKAQELIDGLLDKAKIAFEEKEFGKALIHYDEVIKIIPEFHGTYVNKAMVYMEMEEMDLAIQNFDKSIELDSNYPGTYYNKGNALAKSHKYEDAIKCYEKAIELDSKFYPSYVNLGACYESLQQFEKSLDCYNKVLENNPENLKARYNKAVSLQKLKRLDESLIEYDEVIKLDPTFVNPQFNKGVILQTQPGKEKEALECFEKVLEIEPTLLSAGYYRGKLLVFTENYKEAGSHFDALLKNEMMVPESYYYKSLISYRDGDYETAINFVEKALEVDPENQFLKDTKMSLEMEQKENQNLKQENKN</sequence>
<dbReference type="InParanoid" id="A0A0V0R6X9"/>
<dbReference type="InterPro" id="IPR006212">
    <property type="entry name" value="Furin_repeat"/>
</dbReference>